<dbReference type="GO" id="GO:0003677">
    <property type="term" value="F:DNA binding"/>
    <property type="evidence" value="ECO:0007669"/>
    <property type="project" value="UniProtKB-KW"/>
</dbReference>
<dbReference type="PANTHER" id="PTHR30204">
    <property type="entry name" value="REDOX-CYCLING DRUG-SENSING TRANSCRIPTIONAL ACTIVATOR SOXR"/>
    <property type="match status" value="1"/>
</dbReference>
<dbReference type="SUPFAM" id="SSF46955">
    <property type="entry name" value="Putative DNA-binding domain"/>
    <property type="match status" value="1"/>
</dbReference>
<sequence>MKISEAAAASGCHLETIRYYERSGLVSPPKRTHSGYRSYTPADVDRLRFISRGRELGFSLEEIRSLLRLDDDPTMSCRDVDAMARTHLADIQGRIAELQRMASELERVIADCAGGERGTCTILGALRRPGSAQVSCPEPGCRS</sequence>
<dbReference type="InterPro" id="IPR009061">
    <property type="entry name" value="DNA-bd_dom_put_sf"/>
</dbReference>
<accession>A0A508AZV2</accession>
<comment type="caution">
    <text evidence="4">The sequence shown here is derived from an EMBL/GenBank/DDBJ whole genome shotgun (WGS) entry which is preliminary data.</text>
</comment>
<proteinExistence type="predicted"/>
<dbReference type="Pfam" id="PF09278">
    <property type="entry name" value="MerR-DNA-bind"/>
    <property type="match status" value="1"/>
</dbReference>
<evidence type="ECO:0000313" key="5">
    <source>
        <dbReference type="Proteomes" id="UP000320431"/>
    </source>
</evidence>
<evidence type="ECO:0000256" key="1">
    <source>
        <dbReference type="ARBA" id="ARBA00023015"/>
    </source>
</evidence>
<dbReference type="InterPro" id="IPR047057">
    <property type="entry name" value="MerR_fam"/>
</dbReference>
<dbReference type="InterPro" id="IPR000551">
    <property type="entry name" value="MerR-type_HTH_dom"/>
</dbReference>
<dbReference type="PANTHER" id="PTHR30204:SF94">
    <property type="entry name" value="HEAVY METAL-DEPENDENT TRANSCRIPTIONAL REGULATOR HI_0293-RELATED"/>
    <property type="match status" value="1"/>
</dbReference>
<dbReference type="GO" id="GO:0003700">
    <property type="term" value="F:DNA-binding transcription factor activity"/>
    <property type="evidence" value="ECO:0007669"/>
    <property type="project" value="InterPro"/>
</dbReference>
<keyword evidence="1" id="KW-0805">Transcription regulation</keyword>
<dbReference type="InterPro" id="IPR015358">
    <property type="entry name" value="Tscrpt_reg_MerR_DNA-bd"/>
</dbReference>
<name>A0A508AZV2_9GAMM</name>
<dbReference type="RefSeq" id="WP_024867893.1">
    <property type="nucleotide sequence ID" value="NZ_VICD02000176.1"/>
</dbReference>
<keyword evidence="3" id="KW-0804">Transcription</keyword>
<dbReference type="AlphaFoldDB" id="A0A508AZV2"/>
<evidence type="ECO:0000256" key="3">
    <source>
        <dbReference type="ARBA" id="ARBA00023163"/>
    </source>
</evidence>
<dbReference type="PRINTS" id="PR00040">
    <property type="entry name" value="HTHMERR"/>
</dbReference>
<dbReference type="PROSITE" id="PS50937">
    <property type="entry name" value="HTH_MERR_2"/>
    <property type="match status" value="1"/>
</dbReference>
<dbReference type="CDD" id="cd04785">
    <property type="entry name" value="HTH_CadR-PbrR-like"/>
    <property type="match status" value="1"/>
</dbReference>
<protein>
    <submittedName>
        <fullName evidence="4">MerR family DNA-binding protein</fullName>
    </submittedName>
</protein>
<organism evidence="4 5">
    <name type="scientific">Marilutibacter maris</name>
    <dbReference type="NCBI Taxonomy" id="1605891"/>
    <lineage>
        <taxon>Bacteria</taxon>
        <taxon>Pseudomonadati</taxon>
        <taxon>Pseudomonadota</taxon>
        <taxon>Gammaproteobacteria</taxon>
        <taxon>Lysobacterales</taxon>
        <taxon>Lysobacteraceae</taxon>
        <taxon>Marilutibacter</taxon>
    </lineage>
</organism>
<reference evidence="4 5" key="1">
    <citation type="submission" date="2019-10" db="EMBL/GenBank/DDBJ databases">
        <title>Lysobacter alkalisoli sp. nov., isolated from saline-alkaline soil.</title>
        <authorList>
            <person name="Sun J.-Q."/>
        </authorList>
    </citation>
    <scope>NUCLEOTIDE SEQUENCE [LARGE SCALE GENOMIC DNA]</scope>
    <source>
        <strain evidence="4 5">KCTC 42381</strain>
    </source>
</reference>
<dbReference type="PROSITE" id="PS00552">
    <property type="entry name" value="HTH_MERR_1"/>
    <property type="match status" value="1"/>
</dbReference>
<dbReference type="Proteomes" id="UP000320431">
    <property type="component" value="Unassembled WGS sequence"/>
</dbReference>
<dbReference type="EMBL" id="VICD02000176">
    <property type="protein sequence ID" value="KAB8185681.1"/>
    <property type="molecule type" value="Genomic_DNA"/>
</dbReference>
<keyword evidence="2 4" id="KW-0238">DNA-binding</keyword>
<gene>
    <name evidence="4" type="ORF">FKV24_010610</name>
</gene>
<dbReference type="Pfam" id="PF00376">
    <property type="entry name" value="MerR"/>
    <property type="match status" value="1"/>
</dbReference>
<dbReference type="Gene3D" id="1.10.1660.10">
    <property type="match status" value="1"/>
</dbReference>
<evidence type="ECO:0000313" key="4">
    <source>
        <dbReference type="EMBL" id="KAB8185681.1"/>
    </source>
</evidence>
<dbReference type="SMART" id="SM00422">
    <property type="entry name" value="HTH_MERR"/>
    <property type="match status" value="1"/>
</dbReference>
<evidence type="ECO:0000256" key="2">
    <source>
        <dbReference type="ARBA" id="ARBA00023125"/>
    </source>
</evidence>